<evidence type="ECO:0000256" key="4">
    <source>
        <dbReference type="ARBA" id="ARBA00022684"/>
    </source>
</evidence>
<evidence type="ECO:0000256" key="9">
    <source>
        <dbReference type="ARBA" id="ARBA00032926"/>
    </source>
</evidence>
<dbReference type="SUPFAM" id="SSF51430">
    <property type="entry name" value="NAD(P)-linked oxidoreductase"/>
    <property type="match status" value="1"/>
</dbReference>
<evidence type="ECO:0000256" key="7">
    <source>
        <dbReference type="ARBA" id="ARBA00031154"/>
    </source>
</evidence>
<dbReference type="UniPathway" id="UPA00142">
    <property type="reaction ID" value="UER00209"/>
</dbReference>
<evidence type="ECO:0000313" key="12">
    <source>
        <dbReference type="Ensembl" id="ENSMMOP00000026813.1"/>
    </source>
</evidence>
<evidence type="ECO:0000256" key="10">
    <source>
        <dbReference type="ARBA" id="ARBA00070000"/>
    </source>
</evidence>
<dbReference type="Gene3D" id="3.20.20.100">
    <property type="entry name" value="NADP-dependent oxidoreductase domain"/>
    <property type="match status" value="1"/>
</dbReference>
<reference evidence="12" key="1">
    <citation type="submission" date="2025-08" db="UniProtKB">
        <authorList>
            <consortium name="Ensembl"/>
        </authorList>
    </citation>
    <scope>IDENTIFICATION</scope>
</reference>
<evidence type="ECO:0000256" key="3">
    <source>
        <dbReference type="ARBA" id="ARBA00011532"/>
    </source>
</evidence>
<proteinExistence type="inferred from homology"/>
<sequence>LSTHAKMLFSHAKTLRLHTGNLVSRSRLKKKCPSSPSEELQDCIQATLSDWFSAVKPQSKDFPDTLDCSIPQETDAITPEEREELKVSVKLFLCEPVQSSISDAVQMACQTLAVSQLDSVIIAPPGPLEGNGQTLAHLQPAWEELEALVRSQQIAAIGTSDLDKDLLEQLYNWAQVKPSSNQVNLASCCVMPPDLTAFAKEFDIQLLTHNDSKELISAATFREAVREGTQDADIGDWRLEWVLRYSIIVKSRGIIKAKGYLVSASKASP</sequence>
<dbReference type="GO" id="GO:0030234">
    <property type="term" value="F:enzyme regulator activity"/>
    <property type="evidence" value="ECO:0007669"/>
    <property type="project" value="TreeGrafter"/>
</dbReference>
<evidence type="ECO:0000256" key="2">
    <source>
        <dbReference type="ARBA" id="ARBA00008612"/>
    </source>
</evidence>
<dbReference type="Ensembl" id="ENSMMOT00000027268.1">
    <property type="protein sequence ID" value="ENSMMOP00000026813.1"/>
    <property type="gene ID" value="ENSMMOG00000020276.1"/>
</dbReference>
<dbReference type="InterPro" id="IPR023210">
    <property type="entry name" value="NADP_OxRdtase_dom"/>
</dbReference>
<comment type="similarity">
    <text evidence="2">Belongs to the aldo/keto reductase family. Glutamate--cysteine ligase light chain subfamily.</text>
</comment>
<accession>A0A3Q3X723</accession>
<dbReference type="GO" id="GO:0035226">
    <property type="term" value="F:glutamate-cysteine ligase catalytic subunit binding"/>
    <property type="evidence" value="ECO:0007669"/>
    <property type="project" value="InterPro"/>
</dbReference>
<organism evidence="12 13">
    <name type="scientific">Mola mola</name>
    <name type="common">Ocean sunfish</name>
    <name type="synonym">Tetraodon mola</name>
    <dbReference type="NCBI Taxonomy" id="94237"/>
    <lineage>
        <taxon>Eukaryota</taxon>
        <taxon>Metazoa</taxon>
        <taxon>Chordata</taxon>
        <taxon>Craniata</taxon>
        <taxon>Vertebrata</taxon>
        <taxon>Euteleostomi</taxon>
        <taxon>Actinopterygii</taxon>
        <taxon>Neopterygii</taxon>
        <taxon>Teleostei</taxon>
        <taxon>Neoteleostei</taxon>
        <taxon>Acanthomorphata</taxon>
        <taxon>Eupercaria</taxon>
        <taxon>Tetraodontiformes</taxon>
        <taxon>Molidae</taxon>
        <taxon>Mola</taxon>
    </lineage>
</organism>
<dbReference type="GO" id="GO:0006979">
    <property type="term" value="P:response to oxidative stress"/>
    <property type="evidence" value="ECO:0007669"/>
    <property type="project" value="UniProtKB-ARBA"/>
</dbReference>
<dbReference type="InterPro" id="IPR036812">
    <property type="entry name" value="NAD(P)_OxRdtase_dom_sf"/>
</dbReference>
<evidence type="ECO:0000256" key="5">
    <source>
        <dbReference type="ARBA" id="ARBA00022990"/>
    </source>
</evidence>
<dbReference type="PANTHER" id="PTHR13295">
    <property type="entry name" value="GLUTAMATE CYSTEINE LIGASE REGULATORY SUBUNIT"/>
    <property type="match status" value="1"/>
</dbReference>
<dbReference type="InterPro" id="IPR032963">
    <property type="entry name" value="Gclm"/>
</dbReference>
<evidence type="ECO:0000256" key="6">
    <source>
        <dbReference type="ARBA" id="ARBA00030406"/>
    </source>
</evidence>
<evidence type="ECO:0000256" key="8">
    <source>
        <dbReference type="ARBA" id="ARBA00031732"/>
    </source>
</evidence>
<dbReference type="GO" id="GO:0006750">
    <property type="term" value="P:glutathione biosynthetic process"/>
    <property type="evidence" value="ECO:0007669"/>
    <property type="project" value="UniProtKB-UniPathway"/>
</dbReference>
<dbReference type="GO" id="GO:0017109">
    <property type="term" value="C:glutamate-cysteine ligase complex"/>
    <property type="evidence" value="ECO:0007669"/>
    <property type="project" value="UniProtKB-ARBA"/>
</dbReference>
<name>A0A3Q3X723_MOLML</name>
<keyword evidence="13" id="KW-1185">Reference proteome</keyword>
<feature type="domain" description="NADP-dependent oxidoreductase" evidence="11">
    <location>
        <begin position="79"/>
        <end position="208"/>
    </location>
</feature>
<dbReference type="AlphaFoldDB" id="A0A3Q3X723"/>
<dbReference type="Proteomes" id="UP000261620">
    <property type="component" value="Unplaced"/>
</dbReference>
<comment type="pathway">
    <text evidence="1">Sulfur metabolism; glutathione biosynthesis; glutathione from L-cysteine and L-glutamate: step 1/2.</text>
</comment>
<evidence type="ECO:0000313" key="13">
    <source>
        <dbReference type="Proteomes" id="UP000261620"/>
    </source>
</evidence>
<keyword evidence="5" id="KW-0007">Acetylation</keyword>
<dbReference type="STRING" id="94237.ENSMMOP00000026813"/>
<evidence type="ECO:0000259" key="11">
    <source>
        <dbReference type="Pfam" id="PF00248"/>
    </source>
</evidence>
<reference evidence="12" key="2">
    <citation type="submission" date="2025-09" db="UniProtKB">
        <authorList>
            <consortium name="Ensembl"/>
        </authorList>
    </citation>
    <scope>IDENTIFICATION</scope>
</reference>
<keyword evidence="4" id="KW-0317">Glutathione biosynthesis</keyword>
<dbReference type="FunFam" id="3.20.20.100:FF:000012">
    <property type="entry name" value="Glutamate--cysteine ligase regulatory subunit"/>
    <property type="match status" value="1"/>
</dbReference>
<dbReference type="Pfam" id="PF00248">
    <property type="entry name" value="Aldo_ket_red"/>
    <property type="match status" value="1"/>
</dbReference>
<evidence type="ECO:0000256" key="1">
    <source>
        <dbReference type="ARBA" id="ARBA00005006"/>
    </source>
</evidence>
<comment type="subunit">
    <text evidence="3">Heterodimer of a catalytic heavy chain and a regulatory light chain.</text>
</comment>
<dbReference type="PANTHER" id="PTHR13295:SF4">
    <property type="entry name" value="GLUTAMATE--CYSTEINE LIGASE REGULATORY SUBUNIT"/>
    <property type="match status" value="1"/>
</dbReference>
<protein>
    <recommendedName>
        <fullName evidence="10">Glutamate--cysteine ligase regulatory subunit</fullName>
    </recommendedName>
    <alternativeName>
        <fullName evidence="8">GCS light chain</fullName>
    </alternativeName>
    <alternativeName>
        <fullName evidence="6">Gamma-ECS regulatory subunit</fullName>
    </alternativeName>
    <alternativeName>
        <fullName evidence="9">Gamma-glutamylcysteine synthetase regulatory subunit</fullName>
    </alternativeName>
    <alternativeName>
        <fullName evidence="7">Glutamate--cysteine ligase modifier subunit</fullName>
    </alternativeName>
</protein>